<reference evidence="1" key="1">
    <citation type="submission" date="2019-08" db="EMBL/GenBank/DDBJ databases">
        <title>Genome sequence of Clostridiales bacterium MT110.</title>
        <authorList>
            <person name="Cao J."/>
        </authorList>
    </citation>
    <scope>NUCLEOTIDE SEQUENCE</scope>
    <source>
        <strain evidence="1">MT110</strain>
    </source>
</reference>
<keyword evidence="2" id="KW-1185">Reference proteome</keyword>
<protein>
    <submittedName>
        <fullName evidence="1">DNA metabolism protein</fullName>
    </submittedName>
</protein>
<dbReference type="Proteomes" id="UP000594014">
    <property type="component" value="Chromosome"/>
</dbReference>
<proteinExistence type="predicted"/>
<sequence length="265" mass="31004">MFKTLAGQERNGFMVDYLYDGSFEGFLTCIYEHYYNEKASGIYRSDFYQASILVPCRTVETEENKATRVYDAIENKISREDLKRAYRVFLSSAEEKENKLLQYLRLGFQKGSAVSLLHSNPIVFEVQQIEKKVTVEMHRLKGLVRFSALVKQAPGLVDREILYCKVEPDHDVLEIIADHFADRLKSDPFIIHDKIRNKAVIAQAGSWYIAGFTDADLPGLGELERDYRDLWKRYFETIAIQERINPACQKRMMPVRYWKNLTEFR</sequence>
<gene>
    <name evidence="1" type="ORF">FRZ06_15240</name>
</gene>
<evidence type="ECO:0000313" key="1">
    <source>
        <dbReference type="EMBL" id="QOX64597.1"/>
    </source>
</evidence>
<accession>A0ACD1ADJ3</accession>
<dbReference type="EMBL" id="CP042469">
    <property type="protein sequence ID" value="QOX64597.1"/>
    <property type="molecule type" value="Genomic_DNA"/>
</dbReference>
<name>A0ACD1ADJ3_9FIRM</name>
<organism evidence="1 2">
    <name type="scientific">Anoxybacterium hadale</name>
    <dbReference type="NCBI Taxonomy" id="3408580"/>
    <lineage>
        <taxon>Bacteria</taxon>
        <taxon>Bacillati</taxon>
        <taxon>Bacillota</taxon>
        <taxon>Clostridia</taxon>
        <taxon>Peptostreptococcales</taxon>
        <taxon>Anaerovoracaceae</taxon>
        <taxon>Anoxybacterium</taxon>
    </lineage>
</organism>
<evidence type="ECO:0000313" key="2">
    <source>
        <dbReference type="Proteomes" id="UP000594014"/>
    </source>
</evidence>